<proteinExistence type="predicted"/>
<dbReference type="PANTHER" id="PTHR46890:SF48">
    <property type="entry name" value="RNA-DIRECTED DNA POLYMERASE"/>
    <property type="match status" value="1"/>
</dbReference>
<dbReference type="EMBL" id="JACGWL010000007">
    <property type="protein sequence ID" value="KAK4397835.1"/>
    <property type="molecule type" value="Genomic_DNA"/>
</dbReference>
<comment type="caution">
    <text evidence="1">The sequence shown here is derived from an EMBL/GenBank/DDBJ whole genome shotgun (WGS) entry which is preliminary data.</text>
</comment>
<evidence type="ECO:0008006" key="3">
    <source>
        <dbReference type="Google" id="ProtNLM"/>
    </source>
</evidence>
<organism evidence="1 2">
    <name type="scientific">Sesamum angolense</name>
    <dbReference type="NCBI Taxonomy" id="2727404"/>
    <lineage>
        <taxon>Eukaryota</taxon>
        <taxon>Viridiplantae</taxon>
        <taxon>Streptophyta</taxon>
        <taxon>Embryophyta</taxon>
        <taxon>Tracheophyta</taxon>
        <taxon>Spermatophyta</taxon>
        <taxon>Magnoliopsida</taxon>
        <taxon>eudicotyledons</taxon>
        <taxon>Gunneridae</taxon>
        <taxon>Pentapetalae</taxon>
        <taxon>asterids</taxon>
        <taxon>lamiids</taxon>
        <taxon>Lamiales</taxon>
        <taxon>Pedaliaceae</taxon>
        <taxon>Sesamum</taxon>
    </lineage>
</organism>
<dbReference type="AlphaFoldDB" id="A0AAE2BUB5"/>
<name>A0AAE2BUB5_9LAMI</name>
<protein>
    <recommendedName>
        <fullName evidence="3">Reverse transcriptase domain-containing protein</fullName>
    </recommendedName>
</protein>
<dbReference type="Proteomes" id="UP001289374">
    <property type="component" value="Unassembled WGS sequence"/>
</dbReference>
<accession>A0AAE2BUB5</accession>
<reference evidence="1" key="1">
    <citation type="submission" date="2020-06" db="EMBL/GenBank/DDBJ databases">
        <authorList>
            <person name="Li T."/>
            <person name="Hu X."/>
            <person name="Zhang T."/>
            <person name="Song X."/>
            <person name="Zhang H."/>
            <person name="Dai N."/>
            <person name="Sheng W."/>
            <person name="Hou X."/>
            <person name="Wei L."/>
        </authorList>
    </citation>
    <scope>NUCLEOTIDE SEQUENCE</scope>
    <source>
        <strain evidence="1">K16</strain>
        <tissue evidence="1">Leaf</tissue>
    </source>
</reference>
<evidence type="ECO:0000313" key="2">
    <source>
        <dbReference type="Proteomes" id="UP001289374"/>
    </source>
</evidence>
<dbReference type="PANTHER" id="PTHR46890">
    <property type="entry name" value="NON-LTR RETROLELEMENT REVERSE TRANSCRIPTASE-LIKE PROTEIN-RELATED"/>
    <property type="match status" value="1"/>
</dbReference>
<sequence length="255" mass="29201">MRETLFVGLLSVGVDRWYGSSTTLLLPLDQKFEHSPLVADYRPSLCCNVIYKVITKVIADWFSIALEHLIDSSRTTFVGGRNIIDNMFLAQEMVQQYSRRRISPRCTINVDLCKAFDSISWTGIERLPTWFFLGEERPKARKPDIAGSLPSLHGVFFRLIKRNSSSSDFNFYPKCQKLKITHILFANNLMLFTRGDLPYIHILFECLKEFRDVSALPSIIPNRASLRKVGWNLSVSYIRCGVLLAPRLPTSNNGY</sequence>
<evidence type="ECO:0000313" key="1">
    <source>
        <dbReference type="EMBL" id="KAK4397835.1"/>
    </source>
</evidence>
<dbReference type="InterPro" id="IPR052343">
    <property type="entry name" value="Retrotransposon-Effector_Assoc"/>
</dbReference>
<gene>
    <name evidence="1" type="ORF">Sango_1259000</name>
</gene>
<reference evidence="1" key="2">
    <citation type="journal article" date="2024" name="Plant">
        <title>Genomic evolution and insights into agronomic trait innovations of Sesamum species.</title>
        <authorList>
            <person name="Miao H."/>
            <person name="Wang L."/>
            <person name="Qu L."/>
            <person name="Liu H."/>
            <person name="Sun Y."/>
            <person name="Le M."/>
            <person name="Wang Q."/>
            <person name="Wei S."/>
            <person name="Zheng Y."/>
            <person name="Lin W."/>
            <person name="Duan Y."/>
            <person name="Cao H."/>
            <person name="Xiong S."/>
            <person name="Wang X."/>
            <person name="Wei L."/>
            <person name="Li C."/>
            <person name="Ma Q."/>
            <person name="Ju M."/>
            <person name="Zhao R."/>
            <person name="Li G."/>
            <person name="Mu C."/>
            <person name="Tian Q."/>
            <person name="Mei H."/>
            <person name="Zhang T."/>
            <person name="Gao T."/>
            <person name="Zhang H."/>
        </authorList>
    </citation>
    <scope>NUCLEOTIDE SEQUENCE</scope>
    <source>
        <strain evidence="1">K16</strain>
    </source>
</reference>
<keyword evidence="2" id="KW-1185">Reference proteome</keyword>